<feature type="compositionally biased region" description="Acidic residues" evidence="23">
    <location>
        <begin position="11"/>
        <end position="31"/>
    </location>
</feature>
<feature type="compositionally biased region" description="Gly residues" evidence="23">
    <location>
        <begin position="1"/>
        <end position="10"/>
    </location>
</feature>
<dbReference type="Gene3D" id="2.60.120.590">
    <property type="entry name" value="Alpha-ketoglutarate-dependent dioxygenase AlkB-like"/>
    <property type="match status" value="1"/>
</dbReference>
<keyword evidence="5" id="KW-0227">DNA damage</keyword>
<dbReference type="RefSeq" id="XP_004992010.1">
    <property type="nucleotide sequence ID" value="XM_004991953.1"/>
</dbReference>
<keyword evidence="8" id="KW-0560">Oxidoreductase</keyword>
<dbReference type="GO" id="GO:0008198">
    <property type="term" value="F:ferrous iron binding"/>
    <property type="evidence" value="ECO:0007669"/>
    <property type="project" value="TreeGrafter"/>
</dbReference>
<feature type="binding site" evidence="22">
    <location>
        <begin position="180"/>
        <end position="182"/>
    </location>
    <ligand>
        <name>substrate</name>
    </ligand>
</feature>
<evidence type="ECO:0000256" key="1">
    <source>
        <dbReference type="ARBA" id="ARBA00001954"/>
    </source>
</evidence>
<reference evidence="25" key="1">
    <citation type="submission" date="2009-08" db="EMBL/GenBank/DDBJ databases">
        <title>Annotation of Salpingoeca rosetta.</title>
        <authorList>
            <consortium name="The Broad Institute Genome Sequencing Platform"/>
            <person name="Russ C."/>
            <person name="Cuomo C."/>
            <person name="Burger G."/>
            <person name="Gray M.W."/>
            <person name="Holland P.W.H."/>
            <person name="King N."/>
            <person name="Lang F.B.F."/>
            <person name="Roger A.J."/>
            <person name="Ruiz-Trillo I."/>
            <person name="Young S.K."/>
            <person name="Zeng Q."/>
            <person name="Gargeya S."/>
            <person name="Alvarado L."/>
            <person name="Berlin A."/>
            <person name="Chapman S.B."/>
            <person name="Chen Z."/>
            <person name="Freedman E."/>
            <person name="Gellesch M."/>
            <person name="Goldberg J."/>
            <person name="Griggs A."/>
            <person name="Gujja S."/>
            <person name="Heilman E."/>
            <person name="Heiman D."/>
            <person name="Howarth C."/>
            <person name="Mehta T."/>
            <person name="Neiman D."/>
            <person name="Pearson M."/>
            <person name="Roberts A."/>
            <person name="Saif S."/>
            <person name="Shea T."/>
            <person name="Shenoy N."/>
            <person name="Sisk P."/>
            <person name="Stolte C."/>
            <person name="Sykes S."/>
            <person name="White J."/>
            <person name="Yandava C."/>
            <person name="Haas B."/>
            <person name="Nusbaum C."/>
            <person name="Birren B."/>
        </authorList>
    </citation>
    <scope>NUCLEOTIDE SEQUENCE [LARGE SCALE GENOMIC DNA]</scope>
    <source>
        <strain evidence="25">ATCC 50818</strain>
    </source>
</reference>
<dbReference type="SUPFAM" id="SSF51197">
    <property type="entry name" value="Clavaminate synthase-like"/>
    <property type="match status" value="1"/>
</dbReference>
<evidence type="ECO:0000256" key="10">
    <source>
        <dbReference type="ARBA" id="ARBA00023204"/>
    </source>
</evidence>
<feature type="binding site" evidence="22">
    <location>
        <position position="219"/>
    </location>
    <ligand>
        <name>2-oxoglutarate</name>
        <dbReference type="ChEBI" id="CHEBI:16810"/>
    </ligand>
</feature>
<evidence type="ECO:0000256" key="13">
    <source>
        <dbReference type="ARBA" id="ARBA00051376"/>
    </source>
</evidence>
<evidence type="ECO:0000256" key="12">
    <source>
        <dbReference type="ARBA" id="ARBA00051189"/>
    </source>
</evidence>
<evidence type="ECO:0000256" key="15">
    <source>
        <dbReference type="ARBA" id="ARBA00051755"/>
    </source>
</evidence>
<dbReference type="eggNOG" id="ENOG502QTDK">
    <property type="taxonomic scope" value="Eukaryota"/>
</dbReference>
<feature type="compositionally biased region" description="Low complexity" evidence="23">
    <location>
        <begin position="96"/>
        <end position="105"/>
    </location>
</feature>
<organism evidence="26">
    <name type="scientific">Salpingoeca rosetta (strain ATCC 50818 / BSB-021)</name>
    <dbReference type="NCBI Taxonomy" id="946362"/>
    <lineage>
        <taxon>Eukaryota</taxon>
        <taxon>Choanoflagellata</taxon>
        <taxon>Craspedida</taxon>
        <taxon>Salpingoecidae</taxon>
        <taxon>Salpingoeca</taxon>
    </lineage>
</organism>
<protein>
    <recommendedName>
        <fullName evidence="19">DNA oxidative demethylase ALKBH2</fullName>
    </recommendedName>
    <alternativeName>
        <fullName evidence="20">Alkylated DNA repair protein alkB homolog 2</fullName>
    </alternativeName>
    <alternativeName>
        <fullName evidence="21">Alpha-ketoglutarate-dependent dioxygenase alkB homolog 2</fullName>
    </alternativeName>
</protein>
<evidence type="ECO:0000256" key="8">
    <source>
        <dbReference type="ARBA" id="ARBA00023002"/>
    </source>
</evidence>
<dbReference type="AlphaFoldDB" id="F2UFI5"/>
<feature type="binding site" evidence="22">
    <location>
        <position position="231"/>
    </location>
    <ligand>
        <name>2-oxoglutarate</name>
        <dbReference type="ChEBI" id="CHEBI:16810"/>
    </ligand>
</feature>
<dbReference type="KEGG" id="sre:PTSG_06623"/>
<dbReference type="InterPro" id="IPR005123">
    <property type="entry name" value="Oxoglu/Fe-dep_dioxygenase_dom"/>
</dbReference>
<feature type="binding site" evidence="22">
    <location>
        <position position="221"/>
    </location>
    <ligand>
        <name>2-oxoglutarate</name>
        <dbReference type="ChEBI" id="CHEBI:16810"/>
    </ligand>
</feature>
<evidence type="ECO:0000256" key="9">
    <source>
        <dbReference type="ARBA" id="ARBA00023004"/>
    </source>
</evidence>
<evidence type="ECO:0000256" key="2">
    <source>
        <dbReference type="ARBA" id="ARBA00004604"/>
    </source>
</evidence>
<feature type="binding site" evidence="22">
    <location>
        <position position="311"/>
    </location>
    <ligand>
        <name>2-oxoglutarate</name>
        <dbReference type="ChEBI" id="CHEBI:16810"/>
    </ligand>
</feature>
<feature type="binding site" evidence="22">
    <location>
        <position position="234"/>
    </location>
    <ligand>
        <name>substrate</name>
    </ligand>
</feature>
<comment type="catalytic activity">
    <reaction evidence="14">
        <text>a 3,N(4)-etheno-2'-deoxycytidine in double-stranded DNA + 2-oxoglutarate + O2 + H2O = a 2'-deoxycytidine in double-stranded DNA + glyoxal + succinate + CO2</text>
        <dbReference type="Rhea" id="RHEA:70467"/>
        <dbReference type="Rhea" id="RHEA-COMP:17070"/>
        <dbReference type="Rhea" id="RHEA-COMP:17905"/>
        <dbReference type="ChEBI" id="CHEBI:15377"/>
        <dbReference type="ChEBI" id="CHEBI:15379"/>
        <dbReference type="ChEBI" id="CHEBI:16526"/>
        <dbReference type="ChEBI" id="CHEBI:16810"/>
        <dbReference type="ChEBI" id="CHEBI:30031"/>
        <dbReference type="ChEBI" id="CHEBI:34779"/>
        <dbReference type="ChEBI" id="CHEBI:85452"/>
        <dbReference type="ChEBI" id="CHEBI:189585"/>
    </reaction>
    <physiologicalReaction direction="left-to-right" evidence="14">
        <dbReference type="Rhea" id="RHEA:70468"/>
    </physiologicalReaction>
</comment>
<feature type="compositionally biased region" description="Basic and acidic residues" evidence="23">
    <location>
        <begin position="47"/>
        <end position="61"/>
    </location>
</feature>
<evidence type="ECO:0000256" key="18">
    <source>
        <dbReference type="ARBA" id="ARBA00062909"/>
    </source>
</evidence>
<dbReference type="InterPro" id="IPR027450">
    <property type="entry name" value="AlkB-like"/>
</dbReference>
<evidence type="ECO:0000256" key="20">
    <source>
        <dbReference type="ARBA" id="ARBA00077989"/>
    </source>
</evidence>
<comment type="catalytic activity">
    <reaction evidence="12">
        <text>a 1,N(6)-etheno-2'-deoxyadenosine in single-stranded DNA + 2-oxoglutarate + O2 + H2O = a 2'-deoxyadenosine in single-stranded DNA + glyoxal + succinate + CO2</text>
        <dbReference type="Rhea" id="RHEA:70459"/>
        <dbReference type="Rhea" id="RHEA-COMP:17896"/>
        <dbReference type="Rhea" id="RHEA-COMP:17904"/>
        <dbReference type="ChEBI" id="CHEBI:15377"/>
        <dbReference type="ChEBI" id="CHEBI:15379"/>
        <dbReference type="ChEBI" id="CHEBI:16526"/>
        <dbReference type="ChEBI" id="CHEBI:16810"/>
        <dbReference type="ChEBI" id="CHEBI:30031"/>
        <dbReference type="ChEBI" id="CHEBI:34779"/>
        <dbReference type="ChEBI" id="CHEBI:90615"/>
        <dbReference type="ChEBI" id="CHEBI:189583"/>
    </reaction>
    <physiologicalReaction direction="left-to-right" evidence="12">
        <dbReference type="Rhea" id="RHEA:70460"/>
    </physiologicalReaction>
</comment>
<feature type="binding site" evidence="22">
    <location>
        <position position="297"/>
    </location>
    <ligand>
        <name>2-oxoglutarate</name>
        <dbReference type="ChEBI" id="CHEBI:16810"/>
    </ligand>
</feature>
<keyword evidence="11" id="KW-0539">Nucleus</keyword>
<accession>F2UFI5</accession>
<evidence type="ECO:0000313" key="25">
    <source>
        <dbReference type="EMBL" id="EGD75553.1"/>
    </source>
</evidence>
<dbReference type="GO" id="GO:0006307">
    <property type="term" value="P:DNA alkylation repair"/>
    <property type="evidence" value="ECO:0007669"/>
    <property type="project" value="UniProtKB-ARBA"/>
</dbReference>
<evidence type="ECO:0000256" key="19">
    <source>
        <dbReference type="ARBA" id="ARBA00072134"/>
    </source>
</evidence>
<comment type="cofactor">
    <cofactor evidence="1">
        <name>Fe(2+)</name>
        <dbReference type="ChEBI" id="CHEBI:29033"/>
    </cofactor>
</comment>
<dbReference type="GO" id="GO:0051747">
    <property type="term" value="F:cytosine C-5 DNA demethylase activity"/>
    <property type="evidence" value="ECO:0007669"/>
    <property type="project" value="UniProtKB-ARBA"/>
</dbReference>
<keyword evidence="4" id="KW-0479">Metal-binding</keyword>
<keyword evidence="10" id="KW-0234">DNA repair</keyword>
<keyword evidence="6" id="KW-0460">Magnesium</keyword>
<evidence type="ECO:0000256" key="6">
    <source>
        <dbReference type="ARBA" id="ARBA00022842"/>
    </source>
</evidence>
<evidence type="ECO:0000256" key="5">
    <source>
        <dbReference type="ARBA" id="ARBA00022763"/>
    </source>
</evidence>
<dbReference type="STRING" id="946362.F2UFI5"/>
<name>F2UFI5_SALR5</name>
<dbReference type="GeneID" id="16072569"/>
<sequence length="325" mass="35361">MATQHPGGGSQEDEVIVIVDDDDDVDDDGGDGGDGSGGEGDSARLGTKRDSACVDETSTKEEAEENVAKKPKSLKSSSAEHDDVAPPQAQSVFAGSSSSSSSAASTKLTAAKRPTVITKPGLRLRQWKLFSKEAFRLFAKLEASGEVDYYPKSMTRVQVFGKWHETHRRTTAYGDAGLAYSFSGCRVPCKPWTPLLLDLKTQAEAACQPPKPFNFVLVNRYKDGADFIGKHRDDERELDAACPIASLTFGQTRDFVLHHAHVVQKRGKHTKMVPVTVTLASGTLLTMDPPTNTHWYHSVPKRAPAKVPGVRINLTFRRLDPAKAK</sequence>
<evidence type="ECO:0000256" key="14">
    <source>
        <dbReference type="ARBA" id="ARBA00051434"/>
    </source>
</evidence>
<dbReference type="FunFam" id="2.60.120.590:FF:000004">
    <property type="entry name" value="DNA oxidative demethylase ALKBH2"/>
    <property type="match status" value="1"/>
</dbReference>
<evidence type="ECO:0000256" key="11">
    <source>
        <dbReference type="ARBA" id="ARBA00023242"/>
    </source>
</evidence>
<dbReference type="InterPro" id="IPR037151">
    <property type="entry name" value="AlkB-like_sf"/>
</dbReference>
<dbReference type="GO" id="GO:0005654">
    <property type="term" value="C:nucleoplasm"/>
    <property type="evidence" value="ECO:0007669"/>
    <property type="project" value="UniProtKB-SubCell"/>
</dbReference>
<dbReference type="PROSITE" id="PS51471">
    <property type="entry name" value="FE2OG_OXY"/>
    <property type="match status" value="1"/>
</dbReference>
<evidence type="ECO:0000256" key="21">
    <source>
        <dbReference type="ARBA" id="ARBA00081727"/>
    </source>
</evidence>
<dbReference type="PANTHER" id="PTHR31573:SF1">
    <property type="entry name" value="DNA OXIDATIVE DEMETHYLASE ALKBH2"/>
    <property type="match status" value="1"/>
</dbReference>
<evidence type="ECO:0000256" key="16">
    <source>
        <dbReference type="ARBA" id="ARBA00052627"/>
    </source>
</evidence>
<evidence type="ECO:0000259" key="24">
    <source>
        <dbReference type="PROSITE" id="PS51471"/>
    </source>
</evidence>
<comment type="catalytic activity">
    <reaction evidence="16">
        <text>a 1,N(6)-etheno-2'-deoxyadenosine in double-stranded DNA + 2-oxoglutarate + O2 + H2O = a 2'-deoxyadenosine in double-stranded DNA + glyoxal + succinate + CO2</text>
        <dbReference type="Rhea" id="RHEA:70463"/>
        <dbReference type="Rhea" id="RHEA-COMP:17897"/>
        <dbReference type="Rhea" id="RHEA-COMP:17903"/>
        <dbReference type="ChEBI" id="CHEBI:15377"/>
        <dbReference type="ChEBI" id="CHEBI:15379"/>
        <dbReference type="ChEBI" id="CHEBI:16526"/>
        <dbReference type="ChEBI" id="CHEBI:16810"/>
        <dbReference type="ChEBI" id="CHEBI:30031"/>
        <dbReference type="ChEBI" id="CHEBI:34779"/>
        <dbReference type="ChEBI" id="CHEBI:90615"/>
        <dbReference type="ChEBI" id="CHEBI:189583"/>
    </reaction>
    <physiologicalReaction direction="left-to-right" evidence="16">
        <dbReference type="Rhea" id="RHEA:70464"/>
    </physiologicalReaction>
</comment>
<comment type="subunit">
    <text evidence="18">Interacts with PCNA homotrimer; this interaction is enhanced during the S-phase of the cell cycle. Interacts with nucleolar proteins NCL, UBTF and NPM1. Interacts with XRCC5-XRCC6 heterodimer.</text>
</comment>
<feature type="binding site" evidence="22">
    <location>
        <position position="315"/>
    </location>
    <ligand>
        <name>2-oxoglutarate</name>
        <dbReference type="ChEBI" id="CHEBI:16810"/>
    </ligand>
</feature>
<evidence type="ECO:0000256" key="22">
    <source>
        <dbReference type="PIRSR" id="PIRSR632852-1"/>
    </source>
</evidence>
<evidence type="ECO:0000256" key="23">
    <source>
        <dbReference type="SAM" id="MobiDB-lite"/>
    </source>
</evidence>
<dbReference type="PANTHER" id="PTHR31573">
    <property type="entry name" value="ALPHA-KETOGLUTARATE-DEPENDENT DIOXYGENASE ALKB HOMOLOG 2"/>
    <property type="match status" value="1"/>
</dbReference>
<evidence type="ECO:0000256" key="4">
    <source>
        <dbReference type="ARBA" id="ARBA00022723"/>
    </source>
</evidence>
<dbReference type="InParanoid" id="F2UFI5"/>
<evidence type="ECO:0000313" key="26">
    <source>
        <dbReference type="Proteomes" id="UP000007799"/>
    </source>
</evidence>
<comment type="catalytic activity">
    <reaction evidence="13">
        <text>an N(3)-methyl-2'-deoxycytidine in double-stranded DNA + 2-oxoglutarate + O2 = a 2'-deoxycytidine in double-stranded DNA + formaldehyde + succinate + CO2 + H(+)</text>
        <dbReference type="Rhea" id="RHEA:70439"/>
        <dbReference type="Rhea" id="RHEA-COMP:14237"/>
        <dbReference type="Rhea" id="RHEA-COMP:17070"/>
        <dbReference type="ChEBI" id="CHEBI:15378"/>
        <dbReference type="ChEBI" id="CHEBI:15379"/>
        <dbReference type="ChEBI" id="CHEBI:16526"/>
        <dbReference type="ChEBI" id="CHEBI:16810"/>
        <dbReference type="ChEBI" id="CHEBI:16842"/>
        <dbReference type="ChEBI" id="CHEBI:30031"/>
        <dbReference type="ChEBI" id="CHEBI:85452"/>
        <dbReference type="ChEBI" id="CHEBI:139075"/>
    </reaction>
    <physiologicalReaction direction="left-to-right" evidence="13">
        <dbReference type="Rhea" id="RHEA:70440"/>
    </physiologicalReaction>
</comment>
<dbReference type="GO" id="GO:0005730">
    <property type="term" value="C:nucleolus"/>
    <property type="evidence" value="ECO:0007669"/>
    <property type="project" value="UniProtKB-SubCell"/>
</dbReference>
<comment type="subcellular location">
    <subcellularLocation>
        <location evidence="2">Nucleus</location>
        <location evidence="2">Nucleolus</location>
    </subcellularLocation>
    <subcellularLocation>
        <location evidence="3">Nucleus</location>
        <location evidence="3">Nucleoplasm</location>
    </subcellularLocation>
</comment>
<proteinExistence type="predicted"/>
<dbReference type="EMBL" id="GL832972">
    <property type="protein sequence ID" value="EGD75553.1"/>
    <property type="molecule type" value="Genomic_DNA"/>
</dbReference>
<feature type="binding site" evidence="22">
    <location>
        <begin position="160"/>
        <end position="162"/>
    </location>
    <ligand>
        <name>substrate</name>
    </ligand>
</feature>
<feature type="domain" description="Fe2OG dioxygenase" evidence="24">
    <location>
        <begin position="212"/>
        <end position="320"/>
    </location>
</feature>
<dbReference type="GO" id="GO:0035516">
    <property type="term" value="F:broad specificity oxidative DNA demethylase activity"/>
    <property type="evidence" value="ECO:0007669"/>
    <property type="project" value="TreeGrafter"/>
</dbReference>
<keyword evidence="9" id="KW-0408">Iron</keyword>
<dbReference type="Proteomes" id="UP000007799">
    <property type="component" value="Unassembled WGS sequence"/>
</dbReference>
<evidence type="ECO:0000256" key="3">
    <source>
        <dbReference type="ARBA" id="ARBA00004642"/>
    </source>
</evidence>
<keyword evidence="26" id="KW-1185">Reference proteome</keyword>
<comment type="catalytic activity">
    <reaction evidence="17">
        <text>an N(1)-methyl-2'-deoxyadenosine in double-stranded DNA + 2-oxoglutarate + O2 = a 2'-deoxyadenosine in double-stranded DNA + formaldehyde + succinate + CO2 + H(+)</text>
        <dbReference type="Rhea" id="RHEA:70443"/>
        <dbReference type="Rhea" id="RHEA-COMP:14236"/>
        <dbReference type="Rhea" id="RHEA-COMP:17897"/>
        <dbReference type="ChEBI" id="CHEBI:15378"/>
        <dbReference type="ChEBI" id="CHEBI:15379"/>
        <dbReference type="ChEBI" id="CHEBI:16526"/>
        <dbReference type="ChEBI" id="CHEBI:16810"/>
        <dbReference type="ChEBI" id="CHEBI:16842"/>
        <dbReference type="ChEBI" id="CHEBI:30031"/>
        <dbReference type="ChEBI" id="CHEBI:90615"/>
        <dbReference type="ChEBI" id="CHEBI:139096"/>
    </reaction>
    <physiologicalReaction direction="left-to-right" evidence="17">
        <dbReference type="Rhea" id="RHEA:70444"/>
    </physiologicalReaction>
</comment>
<feature type="region of interest" description="Disordered" evidence="23">
    <location>
        <begin position="1"/>
        <end position="110"/>
    </location>
</feature>
<feature type="binding site" evidence="22">
    <location>
        <position position="317"/>
    </location>
    <ligand>
        <name>2-oxoglutarate</name>
        <dbReference type="ChEBI" id="CHEBI:16810"/>
    </ligand>
</feature>
<keyword evidence="7" id="KW-0223">Dioxygenase</keyword>
<dbReference type="FunCoup" id="F2UFI5">
    <property type="interactions" value="698"/>
</dbReference>
<dbReference type="OrthoDB" id="445341at2759"/>
<dbReference type="InterPro" id="IPR032852">
    <property type="entry name" value="ALKBH2"/>
</dbReference>
<dbReference type="Pfam" id="PF13532">
    <property type="entry name" value="2OG-FeII_Oxy_2"/>
    <property type="match status" value="1"/>
</dbReference>
<evidence type="ECO:0000256" key="17">
    <source>
        <dbReference type="ARBA" id="ARBA00052800"/>
    </source>
</evidence>
<comment type="catalytic activity">
    <reaction evidence="15">
        <text>a 1,N(2)-etheno-2'-deoxyguanosine in double-stranded DNA + 2-oxoglutarate + O2 + H2O = a 2'-deoxyguanosine in double-stranded DNA + glyoxal + succinate + CO2</text>
        <dbReference type="Rhea" id="RHEA:70487"/>
        <dbReference type="Rhea" id="RHEA-COMP:17910"/>
        <dbReference type="Rhea" id="RHEA-COMP:17912"/>
        <dbReference type="ChEBI" id="CHEBI:15377"/>
        <dbReference type="ChEBI" id="CHEBI:15379"/>
        <dbReference type="ChEBI" id="CHEBI:16526"/>
        <dbReference type="ChEBI" id="CHEBI:16810"/>
        <dbReference type="ChEBI" id="CHEBI:30031"/>
        <dbReference type="ChEBI" id="CHEBI:34779"/>
        <dbReference type="ChEBI" id="CHEBI:85445"/>
        <dbReference type="ChEBI" id="CHEBI:189586"/>
    </reaction>
    <physiologicalReaction direction="left-to-right" evidence="15">
        <dbReference type="Rhea" id="RHEA:70488"/>
    </physiologicalReaction>
</comment>
<evidence type="ECO:0000256" key="7">
    <source>
        <dbReference type="ARBA" id="ARBA00022964"/>
    </source>
</evidence>
<gene>
    <name evidence="25" type="ORF">PTSG_06623</name>
</gene>